<evidence type="ECO:0000313" key="1">
    <source>
        <dbReference type="EMBL" id="MDR6408258.1"/>
    </source>
</evidence>
<dbReference type="EMBL" id="JAVDRP010000003">
    <property type="protein sequence ID" value="MDR6408258.1"/>
    <property type="molecule type" value="Genomic_DNA"/>
</dbReference>
<reference evidence="1 2" key="1">
    <citation type="submission" date="2023-07" db="EMBL/GenBank/DDBJ databases">
        <title>Sorghum-associated microbial communities from plants grown in Nebraska, USA.</title>
        <authorList>
            <person name="Schachtman D."/>
        </authorList>
    </citation>
    <scope>NUCLEOTIDE SEQUENCE [LARGE SCALE GENOMIC DNA]</scope>
    <source>
        <strain evidence="1 2">DS1316</strain>
    </source>
</reference>
<proteinExistence type="predicted"/>
<dbReference type="Proteomes" id="UP001264340">
    <property type="component" value="Unassembled WGS sequence"/>
</dbReference>
<gene>
    <name evidence="1" type="ORF">J2804_001651</name>
</gene>
<name>A0ABU1LNG1_9BURK</name>
<accession>A0ABU1LNG1</accession>
<sequence>MLRPANEGIDGIVPAASLLKSGMPGKDGICGMDGIGGTAKGVPFAPGAAPSERHAFIQALNNCCMPAAGAAPLVPACCVFSFGESVLGEAEECDAAIPAFDR</sequence>
<comment type="caution">
    <text evidence="1">The sequence shown here is derived from an EMBL/GenBank/DDBJ whole genome shotgun (WGS) entry which is preliminary data.</text>
</comment>
<keyword evidence="2" id="KW-1185">Reference proteome</keyword>
<protein>
    <submittedName>
        <fullName evidence="1">Uncharacterized protein</fullName>
    </submittedName>
</protein>
<organism evidence="1 2">
    <name type="scientific">Paraburkholderia terricola</name>
    <dbReference type="NCBI Taxonomy" id="169427"/>
    <lineage>
        <taxon>Bacteria</taxon>
        <taxon>Pseudomonadati</taxon>
        <taxon>Pseudomonadota</taxon>
        <taxon>Betaproteobacteria</taxon>
        <taxon>Burkholderiales</taxon>
        <taxon>Burkholderiaceae</taxon>
        <taxon>Paraburkholderia</taxon>
    </lineage>
</organism>
<evidence type="ECO:0000313" key="2">
    <source>
        <dbReference type="Proteomes" id="UP001264340"/>
    </source>
</evidence>